<evidence type="ECO:0000313" key="3">
    <source>
        <dbReference type="Proteomes" id="UP001303473"/>
    </source>
</evidence>
<sequence length="392" mass="44188">MSEMKEEANPLRLALAAETSRRAQKRALAKQNNQQRLAARLRLRGDALVPLQPGSPAGSHRGVHIVSEPPRSFAPTALGLPPWPSPILAAPSEPYIGRCPYEIIAMILSKLASTRDLAAALKASPVFSRGFQAGSPKAICKSIFAAEVTTAFENWVVGRTKKLPARYWTPYTLYVDPSYQISTIERIELDFLAAFPELRLMSYHLRRACPQPRDGEDFVCAMFPERLQSMHNLNSWLWHLDKTCATHAMRVRLIAEHIYGKECFERELGKIREEARERQREHYKMLYARLQEDKKKKNTDVTTAAAASPATTPKNLSFAAVTAGGPANGEWPQKDIEVCPAEKERRRRAERERRREPPPPHCPHCGVRYPDHDTSVAHPPGRQRGGRARRLA</sequence>
<organism evidence="2 3">
    <name type="scientific">Diplogelasinospora grovesii</name>
    <dbReference type="NCBI Taxonomy" id="303347"/>
    <lineage>
        <taxon>Eukaryota</taxon>
        <taxon>Fungi</taxon>
        <taxon>Dikarya</taxon>
        <taxon>Ascomycota</taxon>
        <taxon>Pezizomycotina</taxon>
        <taxon>Sordariomycetes</taxon>
        <taxon>Sordariomycetidae</taxon>
        <taxon>Sordariales</taxon>
        <taxon>Diplogelasinosporaceae</taxon>
        <taxon>Diplogelasinospora</taxon>
    </lineage>
</organism>
<dbReference type="EMBL" id="MU853783">
    <property type="protein sequence ID" value="KAK3941424.1"/>
    <property type="molecule type" value="Genomic_DNA"/>
</dbReference>
<gene>
    <name evidence="2" type="ORF">QBC46DRAFT_407303</name>
</gene>
<reference evidence="3" key="1">
    <citation type="journal article" date="2023" name="Mol. Phylogenet. Evol.">
        <title>Genome-scale phylogeny and comparative genomics of the fungal order Sordariales.</title>
        <authorList>
            <person name="Hensen N."/>
            <person name="Bonometti L."/>
            <person name="Westerberg I."/>
            <person name="Brannstrom I.O."/>
            <person name="Guillou S."/>
            <person name="Cros-Aarteil S."/>
            <person name="Calhoun S."/>
            <person name="Haridas S."/>
            <person name="Kuo A."/>
            <person name="Mondo S."/>
            <person name="Pangilinan J."/>
            <person name="Riley R."/>
            <person name="LaButti K."/>
            <person name="Andreopoulos B."/>
            <person name="Lipzen A."/>
            <person name="Chen C."/>
            <person name="Yan M."/>
            <person name="Daum C."/>
            <person name="Ng V."/>
            <person name="Clum A."/>
            <person name="Steindorff A."/>
            <person name="Ohm R.A."/>
            <person name="Martin F."/>
            <person name="Silar P."/>
            <person name="Natvig D.O."/>
            <person name="Lalanne C."/>
            <person name="Gautier V."/>
            <person name="Ament-Velasquez S.L."/>
            <person name="Kruys A."/>
            <person name="Hutchinson M.I."/>
            <person name="Powell A.J."/>
            <person name="Barry K."/>
            <person name="Miller A.N."/>
            <person name="Grigoriev I.V."/>
            <person name="Debuchy R."/>
            <person name="Gladieux P."/>
            <person name="Hiltunen Thoren M."/>
            <person name="Johannesson H."/>
        </authorList>
    </citation>
    <scope>NUCLEOTIDE SEQUENCE [LARGE SCALE GENOMIC DNA]</scope>
    <source>
        <strain evidence="3">CBS 340.73</strain>
    </source>
</reference>
<name>A0AAN6N918_9PEZI</name>
<evidence type="ECO:0000313" key="2">
    <source>
        <dbReference type="EMBL" id="KAK3941424.1"/>
    </source>
</evidence>
<dbReference type="Proteomes" id="UP001303473">
    <property type="component" value="Unassembled WGS sequence"/>
</dbReference>
<evidence type="ECO:0008006" key="4">
    <source>
        <dbReference type="Google" id="ProtNLM"/>
    </source>
</evidence>
<feature type="compositionally biased region" description="Basic and acidic residues" evidence="1">
    <location>
        <begin position="332"/>
        <end position="358"/>
    </location>
</feature>
<accession>A0AAN6N918</accession>
<feature type="region of interest" description="Disordered" evidence="1">
    <location>
        <begin position="320"/>
        <end position="392"/>
    </location>
</feature>
<comment type="caution">
    <text evidence="2">The sequence shown here is derived from an EMBL/GenBank/DDBJ whole genome shotgun (WGS) entry which is preliminary data.</text>
</comment>
<keyword evidence="3" id="KW-1185">Reference proteome</keyword>
<proteinExistence type="predicted"/>
<dbReference type="AlphaFoldDB" id="A0AAN6N918"/>
<protein>
    <recommendedName>
        <fullName evidence="4">F-box domain-containing protein</fullName>
    </recommendedName>
</protein>
<evidence type="ECO:0000256" key="1">
    <source>
        <dbReference type="SAM" id="MobiDB-lite"/>
    </source>
</evidence>